<evidence type="ECO:0000313" key="2">
    <source>
        <dbReference type="Proteomes" id="UP001316803"/>
    </source>
</evidence>
<evidence type="ECO:0008006" key="3">
    <source>
        <dbReference type="Google" id="ProtNLM"/>
    </source>
</evidence>
<dbReference type="AlphaFoldDB" id="A0AAN8IB92"/>
<name>A0AAN8IB92_9EURO</name>
<evidence type="ECO:0000313" key="1">
    <source>
        <dbReference type="EMBL" id="KAK5956690.1"/>
    </source>
</evidence>
<accession>A0AAN8IB92</accession>
<dbReference type="EMBL" id="JAKLMC020000004">
    <property type="protein sequence ID" value="KAK5956690.1"/>
    <property type="molecule type" value="Genomic_DNA"/>
</dbReference>
<sequence>MAEAVASIIGIATFSVQVGEQLYKVRQLYEAIKTAPEDITALLQDCERLSKLLSHNATQSAQFAGLVPPSTSWHDCQESCNSALRKLEAIARELDQQIGKSRFTGSVKTLLRQDAVAKQKSRLSNVRDDLLLALQSLNIAISYRTLAHTLDQAALLSAVHGLLQQQVAPAPLPPPYEESLARPVTDIVRFESRGTHVSQKHLHDQRSSSVLGFQSRWLRKAWHFETLRSYGSWTFSLRSWNILDPSAPILEIIRQDDLLEFRKRLSYGAITLDDRDPRGKTLFRTVCENGSTDILEYILSRDGRRNELTLHDAFVTGERQQDYKTIFETGVTCYWWASILRSHVKPDYLPAFSLLLQSLETSLLMFDDDVSPTEYVTWLTGSGAAFLTSWRRQFSEARIQEAVVLLRRLFVPKYRSLNLQERLRCALAVEDFHHLWLFWHFLDQDELDLDCLESDVLQSRSQTITSFYAELLAKHDCYSRHDSYERCTCYTRPESAKLLTQALQVQDVDRSLYRHISPIVRFLSSFSLTRWMERPGLEPLVDALKAALRLWLNTLHHAGADLEAYGRKEQSFFREHKQWAAKLSTEKAEFPQHSWIVRLVGFAYGPHPEDWKFYFATSADEINHTLLLERIVHGKKRHHSCDNPLEMPGAWIEAQEKQLCSMTQHFARSRRKRRKCLRAISAEAWHEDSVFADYCRHGQWYRPKTPARQRACYANCPDDSYCKQDEMIDRQAFRRARI</sequence>
<proteinExistence type="predicted"/>
<gene>
    <name evidence="1" type="ORF">OHC33_002176</name>
</gene>
<protein>
    <recommendedName>
        <fullName evidence="3">Fungal N-terminal domain-containing protein</fullName>
    </recommendedName>
</protein>
<keyword evidence="2" id="KW-1185">Reference proteome</keyword>
<organism evidence="1 2">
    <name type="scientific">Knufia fluminis</name>
    <dbReference type="NCBI Taxonomy" id="191047"/>
    <lineage>
        <taxon>Eukaryota</taxon>
        <taxon>Fungi</taxon>
        <taxon>Dikarya</taxon>
        <taxon>Ascomycota</taxon>
        <taxon>Pezizomycotina</taxon>
        <taxon>Eurotiomycetes</taxon>
        <taxon>Chaetothyriomycetidae</taxon>
        <taxon>Chaetothyriales</taxon>
        <taxon>Trichomeriaceae</taxon>
        <taxon>Knufia</taxon>
    </lineage>
</organism>
<dbReference type="Proteomes" id="UP001316803">
    <property type="component" value="Unassembled WGS sequence"/>
</dbReference>
<comment type="caution">
    <text evidence="1">The sequence shown here is derived from an EMBL/GenBank/DDBJ whole genome shotgun (WGS) entry which is preliminary data.</text>
</comment>
<reference evidence="1 2" key="1">
    <citation type="submission" date="2022-12" db="EMBL/GenBank/DDBJ databases">
        <title>Genomic features and morphological characterization of a novel Knufia sp. strain isolated from spacecraft assembly facility.</title>
        <authorList>
            <person name="Teixeira M."/>
            <person name="Chander A.M."/>
            <person name="Stajich J.E."/>
            <person name="Venkateswaran K."/>
        </authorList>
    </citation>
    <scope>NUCLEOTIDE SEQUENCE [LARGE SCALE GENOMIC DNA]</scope>
    <source>
        <strain evidence="1 2">FJI-L2-BK-P2</strain>
    </source>
</reference>